<feature type="transmembrane region" description="Helical" evidence="1">
    <location>
        <begin position="12"/>
        <end position="31"/>
    </location>
</feature>
<accession>A0ABR9EUL7</accession>
<keyword evidence="1" id="KW-1133">Transmembrane helix</keyword>
<proteinExistence type="predicted"/>
<dbReference type="Proteomes" id="UP000615003">
    <property type="component" value="Unassembled WGS sequence"/>
</dbReference>
<evidence type="ECO:0000313" key="3">
    <source>
        <dbReference type="Proteomes" id="UP000615003"/>
    </source>
</evidence>
<protein>
    <submittedName>
        <fullName evidence="2">Uncharacterized protein</fullName>
    </submittedName>
</protein>
<comment type="caution">
    <text evidence="2">The sequence shown here is derived from an EMBL/GenBank/DDBJ whole genome shotgun (WGS) entry which is preliminary data.</text>
</comment>
<dbReference type="EMBL" id="AQGW01000025">
    <property type="protein sequence ID" value="MBE0384200.1"/>
    <property type="molecule type" value="Genomic_DNA"/>
</dbReference>
<keyword evidence="3" id="KW-1185">Reference proteome</keyword>
<keyword evidence="1" id="KW-0472">Membrane</keyword>
<name>A0ABR9EUL7_PSEVC</name>
<sequence>MNAAARSSLRLYLNNIAIIINTAKLIINVLMTDLVVIYEIRTSIKAGASLG</sequence>
<evidence type="ECO:0000313" key="2">
    <source>
        <dbReference type="EMBL" id="MBE0384200.1"/>
    </source>
</evidence>
<organism evidence="2 3">
    <name type="scientific">Pseudoalteromonas carrageenovora IAM 12662</name>
    <dbReference type="NCBI Taxonomy" id="1314868"/>
    <lineage>
        <taxon>Bacteria</taxon>
        <taxon>Pseudomonadati</taxon>
        <taxon>Pseudomonadota</taxon>
        <taxon>Gammaproteobacteria</taxon>
        <taxon>Alteromonadales</taxon>
        <taxon>Pseudoalteromonadaceae</taxon>
        <taxon>Pseudoalteromonas</taxon>
    </lineage>
</organism>
<gene>
    <name evidence="2" type="ORF">PCARR_b0140</name>
</gene>
<reference evidence="2 3" key="1">
    <citation type="submission" date="2015-06" db="EMBL/GenBank/DDBJ databases">
        <title>Genome sequence of Pseudoalteromonas carrageenovora.</title>
        <authorList>
            <person name="Xie B.-B."/>
            <person name="Rong J.-C."/>
            <person name="Qin Q.-L."/>
            <person name="Zhang Y.-Z."/>
        </authorList>
    </citation>
    <scope>NUCLEOTIDE SEQUENCE [LARGE SCALE GENOMIC DNA]</scope>
    <source>
        <strain evidence="2 3">IAM 12662</strain>
    </source>
</reference>
<keyword evidence="1" id="KW-0812">Transmembrane</keyword>
<evidence type="ECO:0000256" key="1">
    <source>
        <dbReference type="SAM" id="Phobius"/>
    </source>
</evidence>